<dbReference type="EnsemblMetazoa" id="ASIC018853-RA">
    <property type="protein sequence ID" value="ASIC018853-PA"/>
    <property type="gene ID" value="ASIC018853"/>
</dbReference>
<dbReference type="EMBL" id="ATLV01024133">
    <property type="status" value="NOT_ANNOTATED_CDS"/>
    <property type="molecule type" value="Genomic_DNA"/>
</dbReference>
<evidence type="ECO:0000313" key="1">
    <source>
        <dbReference type="EMBL" id="KFB50801.1"/>
    </source>
</evidence>
<gene>
    <name evidence="1" type="ORF">ZHAS_00018853</name>
</gene>
<accession>A0A084WKQ7</accession>
<dbReference type="VEuPathDB" id="VectorBase:ASIC018853"/>
<proteinExistence type="predicted"/>
<reference evidence="1 3" key="1">
    <citation type="journal article" date="2014" name="BMC Genomics">
        <title>Genome sequence of Anopheles sinensis provides insight into genetics basis of mosquito competence for malaria parasites.</title>
        <authorList>
            <person name="Zhou D."/>
            <person name="Zhang D."/>
            <person name="Ding G."/>
            <person name="Shi L."/>
            <person name="Hou Q."/>
            <person name="Ye Y."/>
            <person name="Xu Y."/>
            <person name="Zhou H."/>
            <person name="Xiong C."/>
            <person name="Li S."/>
            <person name="Yu J."/>
            <person name="Hong S."/>
            <person name="Yu X."/>
            <person name="Zou P."/>
            <person name="Chen C."/>
            <person name="Chang X."/>
            <person name="Wang W."/>
            <person name="Lv Y."/>
            <person name="Sun Y."/>
            <person name="Ma L."/>
            <person name="Shen B."/>
            <person name="Zhu C."/>
        </authorList>
    </citation>
    <scope>NUCLEOTIDE SEQUENCE [LARGE SCALE GENOMIC DNA]</scope>
</reference>
<dbReference type="EMBL" id="KE525349">
    <property type="protein sequence ID" value="KFB50801.1"/>
    <property type="molecule type" value="Genomic_DNA"/>
</dbReference>
<name>A0A084WKQ7_ANOSI</name>
<protein>
    <submittedName>
        <fullName evidence="1 2">Cyclic nucleotide-gated ion channel 1-like protein</fullName>
    </submittedName>
</protein>
<sequence length="94" mass="10851">MFVEQQLLTKSSPFPEITATWLQFRFGALLQSTIRAREWERHRSASEFGDILCWMVACRADDEQDFSKESTERNVACLHMVTWPVDVLGTPFGP</sequence>
<dbReference type="AlphaFoldDB" id="A0A084WKQ7"/>
<reference evidence="2" key="2">
    <citation type="submission" date="2020-05" db="UniProtKB">
        <authorList>
            <consortium name="EnsemblMetazoa"/>
        </authorList>
    </citation>
    <scope>IDENTIFICATION</scope>
</reference>
<evidence type="ECO:0000313" key="2">
    <source>
        <dbReference type="EnsemblMetazoa" id="ASIC018853-PA"/>
    </source>
</evidence>
<keyword evidence="3" id="KW-1185">Reference proteome</keyword>
<evidence type="ECO:0000313" key="3">
    <source>
        <dbReference type="Proteomes" id="UP000030765"/>
    </source>
</evidence>
<dbReference type="Proteomes" id="UP000030765">
    <property type="component" value="Unassembled WGS sequence"/>
</dbReference>
<organism evidence="1">
    <name type="scientific">Anopheles sinensis</name>
    <name type="common">Mosquito</name>
    <dbReference type="NCBI Taxonomy" id="74873"/>
    <lineage>
        <taxon>Eukaryota</taxon>
        <taxon>Metazoa</taxon>
        <taxon>Ecdysozoa</taxon>
        <taxon>Arthropoda</taxon>
        <taxon>Hexapoda</taxon>
        <taxon>Insecta</taxon>
        <taxon>Pterygota</taxon>
        <taxon>Neoptera</taxon>
        <taxon>Endopterygota</taxon>
        <taxon>Diptera</taxon>
        <taxon>Nematocera</taxon>
        <taxon>Culicoidea</taxon>
        <taxon>Culicidae</taxon>
        <taxon>Anophelinae</taxon>
        <taxon>Anopheles</taxon>
    </lineage>
</organism>